<dbReference type="EMBL" id="JAACNO010000406">
    <property type="protein sequence ID" value="KAF4147843.1"/>
    <property type="molecule type" value="Genomic_DNA"/>
</dbReference>
<reference evidence="2" key="1">
    <citation type="submission" date="2020-03" db="EMBL/GenBank/DDBJ databases">
        <title>Hybrid Assembly of Korean Phytophthora infestans isolates.</title>
        <authorList>
            <person name="Prokchorchik M."/>
            <person name="Lee Y."/>
            <person name="Seo J."/>
            <person name="Cho J.-H."/>
            <person name="Park Y.-E."/>
            <person name="Jang D.-C."/>
            <person name="Im J.-S."/>
            <person name="Choi J.-G."/>
            <person name="Park H.-J."/>
            <person name="Lee G.-B."/>
            <person name="Lee Y.-G."/>
            <person name="Hong S.-Y."/>
            <person name="Cho K."/>
            <person name="Sohn K.H."/>
        </authorList>
    </citation>
    <scope>NUCLEOTIDE SEQUENCE</scope>
    <source>
        <strain evidence="2">KR_2_A2</strain>
    </source>
</reference>
<accession>A0A8S9V5P2</accession>
<feature type="compositionally biased region" description="Basic and acidic residues" evidence="1">
    <location>
        <begin position="85"/>
        <end position="94"/>
    </location>
</feature>
<evidence type="ECO:0000313" key="3">
    <source>
        <dbReference type="Proteomes" id="UP000704712"/>
    </source>
</evidence>
<feature type="region of interest" description="Disordered" evidence="1">
    <location>
        <begin position="128"/>
        <end position="150"/>
    </location>
</feature>
<feature type="region of interest" description="Disordered" evidence="1">
    <location>
        <begin position="54"/>
        <end position="94"/>
    </location>
</feature>
<name>A0A8S9V5P2_PHYIN</name>
<dbReference type="AlphaFoldDB" id="A0A8S9V5P2"/>
<dbReference type="Proteomes" id="UP000704712">
    <property type="component" value="Unassembled WGS sequence"/>
</dbReference>
<comment type="caution">
    <text evidence="2">The sequence shown here is derived from an EMBL/GenBank/DDBJ whole genome shotgun (WGS) entry which is preliminary data.</text>
</comment>
<proteinExistence type="predicted"/>
<evidence type="ECO:0000256" key="1">
    <source>
        <dbReference type="SAM" id="MobiDB-lite"/>
    </source>
</evidence>
<sequence>MKQITNILVDDLSLTMLSDVELVTYKHIRTSYQKLYTLEQSCSSLLRRSGKTTVKLGAHRSLSTQRSSKEGSQQPNRGKVGVHNTTRDTLRHGGQDVFTTRVNVGYEIAQLPHLKKRKKPGHIRIRLGKSSVQLKGNRRQRSLDPMMERK</sequence>
<organism evidence="2 3">
    <name type="scientific">Phytophthora infestans</name>
    <name type="common">Potato late blight agent</name>
    <name type="synonym">Botrytis infestans</name>
    <dbReference type="NCBI Taxonomy" id="4787"/>
    <lineage>
        <taxon>Eukaryota</taxon>
        <taxon>Sar</taxon>
        <taxon>Stramenopiles</taxon>
        <taxon>Oomycota</taxon>
        <taxon>Peronosporomycetes</taxon>
        <taxon>Peronosporales</taxon>
        <taxon>Peronosporaceae</taxon>
        <taxon>Phytophthora</taxon>
    </lineage>
</organism>
<feature type="compositionally biased region" description="Polar residues" evidence="1">
    <location>
        <begin position="61"/>
        <end position="76"/>
    </location>
</feature>
<gene>
    <name evidence="2" type="ORF">GN958_ATG02976</name>
</gene>
<protein>
    <submittedName>
        <fullName evidence="2">Uncharacterized protein</fullName>
    </submittedName>
</protein>
<evidence type="ECO:0000313" key="2">
    <source>
        <dbReference type="EMBL" id="KAF4147843.1"/>
    </source>
</evidence>